<evidence type="ECO:0000313" key="2">
    <source>
        <dbReference type="Proteomes" id="UP000239576"/>
    </source>
</evidence>
<evidence type="ECO:0008006" key="3">
    <source>
        <dbReference type="Google" id="ProtNLM"/>
    </source>
</evidence>
<dbReference type="AlphaFoldDB" id="A0A2T1E1Q5"/>
<name>A0A2T1E1Q5_9CYAN</name>
<dbReference type="EMBL" id="PVWK01000102">
    <property type="protein sequence ID" value="PSB26640.1"/>
    <property type="molecule type" value="Genomic_DNA"/>
</dbReference>
<dbReference type="OrthoDB" id="467741at2"/>
<accession>A0A2T1E1Q5</accession>
<evidence type="ECO:0000313" key="1">
    <source>
        <dbReference type="EMBL" id="PSB26640.1"/>
    </source>
</evidence>
<reference evidence="1 2" key="2">
    <citation type="submission" date="2018-03" db="EMBL/GenBank/DDBJ databases">
        <title>The ancient ancestry and fast evolution of plastids.</title>
        <authorList>
            <person name="Moore K.R."/>
            <person name="Magnabosco C."/>
            <person name="Momper L."/>
            <person name="Gold D.A."/>
            <person name="Bosak T."/>
            <person name="Fournier G.P."/>
        </authorList>
    </citation>
    <scope>NUCLEOTIDE SEQUENCE [LARGE SCALE GENOMIC DNA]</scope>
    <source>
        <strain evidence="1 2">ULC18</strain>
    </source>
</reference>
<keyword evidence="2" id="KW-1185">Reference proteome</keyword>
<sequence length="65" mass="7537">MDVTNSSFLPDVPTKRERITFVCDLELRDFLEKQAGAEKRSLSNFIEKMLEDMAKQNGYNPPEQN</sequence>
<gene>
    <name evidence="1" type="ORF">C7B82_19235</name>
</gene>
<protein>
    <recommendedName>
        <fullName evidence="3">CopG-like ribbon-helix-helix domain-containing protein</fullName>
    </recommendedName>
</protein>
<proteinExistence type="predicted"/>
<reference evidence="2" key="1">
    <citation type="submission" date="2018-02" db="EMBL/GenBank/DDBJ databases">
        <authorList>
            <person name="Moore K."/>
            <person name="Momper L."/>
        </authorList>
    </citation>
    <scope>NUCLEOTIDE SEQUENCE [LARGE SCALE GENOMIC DNA]</scope>
    <source>
        <strain evidence="2">ULC18</strain>
    </source>
</reference>
<comment type="caution">
    <text evidence="1">The sequence shown here is derived from an EMBL/GenBank/DDBJ whole genome shotgun (WGS) entry which is preliminary data.</text>
</comment>
<organism evidence="1 2">
    <name type="scientific">Stenomitos frigidus ULC18</name>
    <dbReference type="NCBI Taxonomy" id="2107698"/>
    <lineage>
        <taxon>Bacteria</taxon>
        <taxon>Bacillati</taxon>
        <taxon>Cyanobacteriota</taxon>
        <taxon>Cyanophyceae</taxon>
        <taxon>Leptolyngbyales</taxon>
        <taxon>Leptolyngbyaceae</taxon>
        <taxon>Stenomitos</taxon>
    </lineage>
</organism>
<dbReference type="Proteomes" id="UP000239576">
    <property type="component" value="Unassembled WGS sequence"/>
</dbReference>
<dbReference type="RefSeq" id="WP_106257901.1">
    <property type="nucleotide sequence ID" value="NZ_CAWNSW010000040.1"/>
</dbReference>